<reference evidence="9" key="1">
    <citation type="submission" date="2024-03" db="EMBL/GenBank/DDBJ databases">
        <title>WGS assembly of Saponaria officinalis var. Norfolk2.</title>
        <authorList>
            <person name="Jenkins J."/>
            <person name="Shu S."/>
            <person name="Grimwood J."/>
            <person name="Barry K."/>
            <person name="Goodstein D."/>
            <person name="Schmutz J."/>
            <person name="Leebens-Mack J."/>
            <person name="Osbourn A."/>
        </authorList>
    </citation>
    <scope>NUCLEOTIDE SEQUENCE [LARGE SCALE GENOMIC DNA]</scope>
    <source>
        <strain evidence="9">JIC</strain>
    </source>
</reference>
<evidence type="ECO:0000313" key="9">
    <source>
        <dbReference type="EMBL" id="KAK9725611.1"/>
    </source>
</evidence>
<evidence type="ECO:0000256" key="5">
    <source>
        <dbReference type="ARBA" id="ARBA00051067"/>
    </source>
</evidence>
<protein>
    <recommendedName>
        <fullName evidence="2">soluble epoxide hydrolase</fullName>
        <ecNumber evidence="2">3.3.2.10</ecNumber>
    </recommendedName>
</protein>
<dbReference type="PANTHER" id="PTHR43329">
    <property type="entry name" value="EPOXIDE HYDROLASE"/>
    <property type="match status" value="1"/>
</dbReference>
<name>A0AAW1KT05_SAPOF</name>
<feature type="domain" description="AB hydrolase-1" evidence="8">
    <location>
        <begin position="69"/>
        <end position="343"/>
    </location>
</feature>
<keyword evidence="3" id="KW-0378">Hydrolase</keyword>
<evidence type="ECO:0000256" key="1">
    <source>
        <dbReference type="ARBA" id="ARBA00004721"/>
    </source>
</evidence>
<evidence type="ECO:0000256" key="6">
    <source>
        <dbReference type="ARBA" id="ARBA00058358"/>
    </source>
</evidence>
<organism evidence="9 10">
    <name type="scientific">Saponaria officinalis</name>
    <name type="common">Common soapwort</name>
    <name type="synonym">Lychnis saponaria</name>
    <dbReference type="NCBI Taxonomy" id="3572"/>
    <lineage>
        <taxon>Eukaryota</taxon>
        <taxon>Viridiplantae</taxon>
        <taxon>Streptophyta</taxon>
        <taxon>Embryophyta</taxon>
        <taxon>Tracheophyta</taxon>
        <taxon>Spermatophyta</taxon>
        <taxon>Magnoliopsida</taxon>
        <taxon>eudicotyledons</taxon>
        <taxon>Gunneridae</taxon>
        <taxon>Pentapetalae</taxon>
        <taxon>Caryophyllales</taxon>
        <taxon>Caryophyllaceae</taxon>
        <taxon>Caryophylleae</taxon>
        <taxon>Saponaria</taxon>
    </lineage>
</organism>
<accession>A0AAW1KT05</accession>
<comment type="caution">
    <text evidence="9">The sequence shown here is derived from an EMBL/GenBank/DDBJ whole genome shotgun (WGS) entry which is preliminary data.</text>
</comment>
<comment type="function">
    <text evidence="6">Epoxide hydrolase involved in the biosynthesis of cucurbitacin and mogroside tetracyclic triterpene natural products (e.g. siamenoside I and mogrosides IV, V and VI). Cucurbitacins have cytotoxic properties and exhibit deterrent taste as a defense barrier against herbivores. Mogrosides are nonsugar highly oxygenated compounds used as high-intensity zero-calorie sweeteners; they also possess pharmacological properties such as regulating immunity, lowering blood sugar and lipid levels, protecting the liver, and acting as antioxidants and antitumor agents. Catalyzes the hydrolysis of aromatic epoxide-containing substrates, such as the conversion of 24,25-epoxycucurbitadienol to 24,25-dihydroxycucurbitadienol.</text>
</comment>
<gene>
    <name evidence="9" type="ORF">RND81_05G157200</name>
</gene>
<comment type="similarity">
    <text evidence="4">Belongs to the AB hydrolase superfamily. Epoxide hydrolase family.</text>
</comment>
<dbReference type="Pfam" id="PF00561">
    <property type="entry name" value="Abhydrolase_1"/>
    <property type="match status" value="1"/>
</dbReference>
<dbReference type="Gene3D" id="3.40.50.1820">
    <property type="entry name" value="alpha/beta hydrolase"/>
    <property type="match status" value="1"/>
</dbReference>
<evidence type="ECO:0000313" key="10">
    <source>
        <dbReference type="Proteomes" id="UP001443914"/>
    </source>
</evidence>
<proteinExistence type="inferred from homology"/>
<dbReference type="EC" id="3.3.2.10" evidence="2"/>
<dbReference type="FunFam" id="3.40.50.1820:FF:000161">
    <property type="entry name" value="Epoxide hydrolase"/>
    <property type="match status" value="1"/>
</dbReference>
<dbReference type="InterPro" id="IPR029058">
    <property type="entry name" value="AB_hydrolase_fold"/>
</dbReference>
<dbReference type="Proteomes" id="UP001443914">
    <property type="component" value="Unassembled WGS sequence"/>
</dbReference>
<comment type="catalytic activity">
    <reaction evidence="7">
        <text>(24S)-24,25-epoxycucurbitadienol + H2O = (24R)-24,25-dihydroxycucurbitadienol</text>
        <dbReference type="Rhea" id="RHEA:81855"/>
        <dbReference type="ChEBI" id="CHEBI:15377"/>
        <dbReference type="ChEBI" id="CHEBI:229949"/>
        <dbReference type="ChEBI" id="CHEBI:229950"/>
    </reaction>
    <physiologicalReaction direction="left-to-right" evidence="7">
        <dbReference type="Rhea" id="RHEA:81856"/>
    </physiologicalReaction>
</comment>
<dbReference type="InterPro" id="IPR000073">
    <property type="entry name" value="AB_hydrolase_1"/>
</dbReference>
<comment type="catalytic activity">
    <reaction evidence="5">
        <text>an epoxide + H2O = an ethanediol</text>
        <dbReference type="Rhea" id="RHEA:19037"/>
        <dbReference type="ChEBI" id="CHEBI:15377"/>
        <dbReference type="ChEBI" id="CHEBI:32955"/>
        <dbReference type="ChEBI" id="CHEBI:140594"/>
        <dbReference type="EC" id="3.3.2.10"/>
    </reaction>
    <physiologicalReaction direction="left-to-right" evidence="5">
        <dbReference type="Rhea" id="RHEA:19038"/>
    </physiologicalReaction>
</comment>
<keyword evidence="10" id="KW-1185">Reference proteome</keyword>
<dbReference type="EMBL" id="JBDFQZ010000005">
    <property type="protein sequence ID" value="KAK9725611.1"/>
    <property type="molecule type" value="Genomic_DNA"/>
</dbReference>
<comment type="pathway">
    <text evidence="1">Secondary metabolite biosynthesis; terpenoid biosynthesis.</text>
</comment>
<evidence type="ECO:0000256" key="4">
    <source>
        <dbReference type="ARBA" id="ARBA00038334"/>
    </source>
</evidence>
<dbReference type="SUPFAM" id="SSF53474">
    <property type="entry name" value="alpha/beta-Hydrolases"/>
    <property type="match status" value="1"/>
</dbReference>
<evidence type="ECO:0000256" key="3">
    <source>
        <dbReference type="ARBA" id="ARBA00022801"/>
    </source>
</evidence>
<sequence length="357" mass="40413">MHRLLSLCRTAFSNITHSKKSPPLSTQQPKIQTLTTTATMSDTSGITHRNLRINGINIHVAEKGDVGAPIVLFLHGFPDLWYSWRHQITALASLGYRAVAPDMRGYGDTDAPTDARSYTYGHIVRDLVGLIDELGADQVFVVAHDWGAMVAWWLSLFRPDRVKAMVNMSVPFSPRNPERKPLDALRAGYGDDYYICRFQVPGEMEAEVAKAGGADKLLRKIFSYRELKPLFLPKGALEDVPPYPDWMADEEIAYYRDKFTQTGFTGGFNYYRALNLNWELTAPWTKAQVKVPVKFMVGDLDLTYSAPKVQDYINKGGMKKDVPLLQDVVVLQGVGHFLQHEKPDLISRHIYDFIKKF</sequence>
<evidence type="ECO:0000256" key="2">
    <source>
        <dbReference type="ARBA" id="ARBA00013006"/>
    </source>
</evidence>
<dbReference type="InterPro" id="IPR000639">
    <property type="entry name" value="Epox_hydrolase-like"/>
</dbReference>
<evidence type="ECO:0000256" key="7">
    <source>
        <dbReference type="ARBA" id="ARBA00093212"/>
    </source>
</evidence>
<dbReference type="AlphaFoldDB" id="A0AAW1KT05"/>
<dbReference type="PRINTS" id="PR00412">
    <property type="entry name" value="EPOXHYDRLASE"/>
</dbReference>
<dbReference type="GO" id="GO:0004301">
    <property type="term" value="F:epoxide hydrolase activity"/>
    <property type="evidence" value="ECO:0007669"/>
    <property type="project" value="UniProtKB-EC"/>
</dbReference>
<evidence type="ECO:0000259" key="8">
    <source>
        <dbReference type="Pfam" id="PF00561"/>
    </source>
</evidence>